<evidence type="ECO:0000313" key="2">
    <source>
        <dbReference type="Proteomes" id="UP000766486"/>
    </source>
</evidence>
<name>A0ABY6V414_BIOOC</name>
<comment type="caution">
    <text evidence="1">The sequence shown here is derived from an EMBL/GenBank/DDBJ whole genome shotgun (WGS) entry which is preliminary data.</text>
</comment>
<protein>
    <submittedName>
        <fullName evidence="1">Uncharacterized protein</fullName>
    </submittedName>
</protein>
<gene>
    <name evidence="1" type="ORF">CLO192961_LOCUS466307</name>
</gene>
<reference evidence="1 2" key="1">
    <citation type="submission" date="2019-06" db="EMBL/GenBank/DDBJ databases">
        <authorList>
            <person name="Broberg M."/>
        </authorList>
    </citation>
    <scope>NUCLEOTIDE SEQUENCE [LARGE SCALE GENOMIC DNA]</scope>
</reference>
<sequence length="143" mass="15482">MVECGAVQADSAKGSNHAVAGAVFSDDVMVRDLRTISAPFPSVMDYEIPAFEADLKFDEIYAKVTAENTADAVWIDSTVKGTATPDIADCVWSAFDRVYRSSGRQFVSLAVLPFLLAPMHASIEEGGVGHFMRWGNKTRTTST</sequence>
<accession>A0ABY6V414</accession>
<keyword evidence="2" id="KW-1185">Reference proteome</keyword>
<organism evidence="1 2">
    <name type="scientific">Bionectria ochroleuca</name>
    <name type="common">Gliocladium roseum</name>
    <dbReference type="NCBI Taxonomy" id="29856"/>
    <lineage>
        <taxon>Eukaryota</taxon>
        <taxon>Fungi</taxon>
        <taxon>Dikarya</taxon>
        <taxon>Ascomycota</taxon>
        <taxon>Pezizomycotina</taxon>
        <taxon>Sordariomycetes</taxon>
        <taxon>Hypocreomycetidae</taxon>
        <taxon>Hypocreales</taxon>
        <taxon>Bionectriaceae</taxon>
        <taxon>Clonostachys</taxon>
    </lineage>
</organism>
<proteinExistence type="predicted"/>
<dbReference type="Proteomes" id="UP000766486">
    <property type="component" value="Unassembled WGS sequence"/>
</dbReference>
<evidence type="ECO:0000313" key="1">
    <source>
        <dbReference type="EMBL" id="VUC37238.1"/>
    </source>
</evidence>
<dbReference type="EMBL" id="CABFNS010000937">
    <property type="protein sequence ID" value="VUC37238.1"/>
    <property type="molecule type" value="Genomic_DNA"/>
</dbReference>